<dbReference type="InterPro" id="IPR000873">
    <property type="entry name" value="AMP-dep_synth/lig_dom"/>
</dbReference>
<feature type="domain" description="AMP-dependent synthetase/ligase" evidence="1">
    <location>
        <begin position="330"/>
        <end position="379"/>
    </location>
</feature>
<name>A0ABW0ZRC4_9ACTN</name>
<reference evidence="4" key="1">
    <citation type="journal article" date="2019" name="Int. J. Syst. Evol. Microbiol.">
        <title>The Global Catalogue of Microorganisms (GCM) 10K type strain sequencing project: providing services to taxonomists for standard genome sequencing and annotation.</title>
        <authorList>
            <consortium name="The Broad Institute Genomics Platform"/>
            <consortium name="The Broad Institute Genome Sequencing Center for Infectious Disease"/>
            <person name="Wu L."/>
            <person name="Ma J."/>
        </authorList>
    </citation>
    <scope>NUCLEOTIDE SEQUENCE [LARGE SCALE GENOMIC DNA]</scope>
    <source>
        <strain evidence="4">KCTC 42087</strain>
    </source>
</reference>
<dbReference type="Gene3D" id="3.30.300.30">
    <property type="match status" value="1"/>
</dbReference>
<evidence type="ECO:0000313" key="3">
    <source>
        <dbReference type="EMBL" id="MFC5745804.1"/>
    </source>
</evidence>
<gene>
    <name evidence="3" type="ORF">ACFPZN_09315</name>
</gene>
<proteinExistence type="predicted"/>
<dbReference type="InterPro" id="IPR025110">
    <property type="entry name" value="AMP-bd_C"/>
</dbReference>
<dbReference type="Proteomes" id="UP001596074">
    <property type="component" value="Unassembled WGS sequence"/>
</dbReference>
<dbReference type="CDD" id="cd04433">
    <property type="entry name" value="AFD_class_I"/>
    <property type="match status" value="1"/>
</dbReference>
<dbReference type="RefSeq" id="WP_378281428.1">
    <property type="nucleotide sequence ID" value="NZ_JBHSON010000010.1"/>
</dbReference>
<keyword evidence="4" id="KW-1185">Reference proteome</keyword>
<protein>
    <submittedName>
        <fullName evidence="3">Class I adenylate-forming enzyme family protein</fullName>
    </submittedName>
</protein>
<feature type="domain" description="AMP-binding enzyme C-terminal" evidence="2">
    <location>
        <begin position="431"/>
        <end position="508"/>
    </location>
</feature>
<evidence type="ECO:0000259" key="1">
    <source>
        <dbReference type="Pfam" id="PF00501"/>
    </source>
</evidence>
<organism evidence="3 4">
    <name type="scientific">Actinomadura rugatobispora</name>
    <dbReference type="NCBI Taxonomy" id="1994"/>
    <lineage>
        <taxon>Bacteria</taxon>
        <taxon>Bacillati</taxon>
        <taxon>Actinomycetota</taxon>
        <taxon>Actinomycetes</taxon>
        <taxon>Streptosporangiales</taxon>
        <taxon>Thermomonosporaceae</taxon>
        <taxon>Actinomadura</taxon>
    </lineage>
</organism>
<dbReference type="InterPro" id="IPR045851">
    <property type="entry name" value="AMP-bd_C_sf"/>
</dbReference>
<feature type="domain" description="AMP-dependent synthetase/ligase" evidence="1">
    <location>
        <begin position="17"/>
        <end position="321"/>
    </location>
</feature>
<dbReference type="InterPro" id="IPR050237">
    <property type="entry name" value="ATP-dep_AMP-bd_enzyme"/>
</dbReference>
<accession>A0ABW0ZRC4</accession>
<dbReference type="SUPFAM" id="SSF56801">
    <property type="entry name" value="Acetyl-CoA synthetase-like"/>
    <property type="match status" value="1"/>
</dbReference>
<dbReference type="EMBL" id="JBHSON010000010">
    <property type="protein sequence ID" value="MFC5745804.1"/>
    <property type="molecule type" value="Genomic_DNA"/>
</dbReference>
<dbReference type="PANTHER" id="PTHR43767">
    <property type="entry name" value="LONG-CHAIN-FATTY-ACID--COA LIGASE"/>
    <property type="match status" value="1"/>
</dbReference>
<dbReference type="Gene3D" id="2.30.38.10">
    <property type="entry name" value="Luciferase, Domain 3"/>
    <property type="match status" value="1"/>
</dbReference>
<dbReference type="Pfam" id="PF00501">
    <property type="entry name" value="AMP-binding"/>
    <property type="match status" value="2"/>
</dbReference>
<comment type="caution">
    <text evidence="3">The sequence shown here is derived from an EMBL/GenBank/DDBJ whole genome shotgun (WGS) entry which is preliminary data.</text>
</comment>
<evidence type="ECO:0000259" key="2">
    <source>
        <dbReference type="Pfam" id="PF13193"/>
    </source>
</evidence>
<evidence type="ECO:0000313" key="4">
    <source>
        <dbReference type="Proteomes" id="UP001596074"/>
    </source>
</evidence>
<dbReference type="PANTHER" id="PTHR43767:SF1">
    <property type="entry name" value="NONRIBOSOMAL PEPTIDE SYNTHASE PES1 (EUROFUNG)-RELATED"/>
    <property type="match status" value="1"/>
</dbReference>
<dbReference type="Gene3D" id="3.40.50.980">
    <property type="match status" value="2"/>
</dbReference>
<sequence>MHPPDIGFRPTIGDAIKRAAREFGDTDYLVSLEERYTYAEADRLSAAIARRMLARGIGKGTRVGLFFTYGGEWLLTWLAASRIGALVMPFSTFYTPRELRTALRIGDVDVLIVPERVLEVDVPAFLPEALPSLADHGTGPLRLPEAPYLRRIWTTQPVERPWATHFDLFADPRADDADARLLAAVEDQVFPADPAVVVYTSGTTAEPKGVVLTHGTIMRQTTIMAGHQRAWAGELPPKFLTTMPFFWVGGILSVAGALHAPVTVLCLPRPRPAEAMELIERERGTAVVGFPTFVQELRAHPDFPERDLSSARMLLEGPADLSMTSVPGETPTHRSLSESGGSFFSTDVRIIDPATGLPVPRGTEGELLIRGPGAMEGYLKRERWEVFDADGWYHTGDRVFQSEDEGDARLFFAGRTTELIKSAGANVSPKEVEAVLDEFDEIRHSLVIGLDDPDRGQVVAAVVVPKDPKTWDTGAMRTKAREALSSYKVPRRWFIADDSRLPLLPSGKPDRRRLAALIREGTTFTEAP</sequence>
<dbReference type="Pfam" id="PF13193">
    <property type="entry name" value="AMP-binding_C"/>
    <property type="match status" value="1"/>
</dbReference>